<keyword evidence="2 6" id="KW-0812">Transmembrane</keyword>
<feature type="domain" description="Cadherin" evidence="7">
    <location>
        <begin position="62"/>
        <end position="121"/>
    </location>
</feature>
<dbReference type="SMART" id="SM00112">
    <property type="entry name" value="CA"/>
    <property type="match status" value="3"/>
</dbReference>
<keyword evidence="6" id="KW-0472">Membrane</keyword>
<comment type="caution">
    <text evidence="8">The sequence shown here is derived from an EMBL/GenBank/DDBJ whole genome shotgun (WGS) entry which is preliminary data.</text>
</comment>
<keyword evidence="5" id="KW-0106">Calcium</keyword>
<protein>
    <recommendedName>
        <fullName evidence="7">Cadherin domain-containing protein</fullName>
    </recommendedName>
</protein>
<dbReference type="Proteomes" id="UP000218231">
    <property type="component" value="Unassembled WGS sequence"/>
</dbReference>
<evidence type="ECO:0000256" key="2">
    <source>
        <dbReference type="ARBA" id="ARBA00022692"/>
    </source>
</evidence>
<dbReference type="PRINTS" id="PR00205">
    <property type="entry name" value="CADHERIN"/>
</dbReference>
<dbReference type="InterPro" id="IPR050174">
    <property type="entry name" value="Protocadherin/Cadherin-CA"/>
</dbReference>
<dbReference type="GO" id="GO:0007156">
    <property type="term" value="P:homophilic cell adhesion via plasma membrane adhesion molecules"/>
    <property type="evidence" value="ECO:0007669"/>
    <property type="project" value="InterPro"/>
</dbReference>
<dbReference type="STRING" id="2018661.A0A2A2KVI3"/>
<dbReference type="InterPro" id="IPR002126">
    <property type="entry name" value="Cadherin-like_dom"/>
</dbReference>
<keyword evidence="9" id="KW-1185">Reference proteome</keyword>
<feature type="domain" description="Cadherin" evidence="7">
    <location>
        <begin position="122"/>
        <end position="229"/>
    </location>
</feature>
<dbReference type="OrthoDB" id="6250271at2759"/>
<organism evidence="8 9">
    <name type="scientific">Diploscapter pachys</name>
    <dbReference type="NCBI Taxonomy" id="2018661"/>
    <lineage>
        <taxon>Eukaryota</taxon>
        <taxon>Metazoa</taxon>
        <taxon>Ecdysozoa</taxon>
        <taxon>Nematoda</taxon>
        <taxon>Chromadorea</taxon>
        <taxon>Rhabditida</taxon>
        <taxon>Rhabditina</taxon>
        <taxon>Rhabditomorpha</taxon>
        <taxon>Rhabditoidea</taxon>
        <taxon>Rhabditidae</taxon>
        <taxon>Diploscapter</taxon>
    </lineage>
</organism>
<evidence type="ECO:0000259" key="7">
    <source>
        <dbReference type="PROSITE" id="PS50268"/>
    </source>
</evidence>
<evidence type="ECO:0000256" key="5">
    <source>
        <dbReference type="PROSITE-ProRule" id="PRU00043"/>
    </source>
</evidence>
<dbReference type="FunFam" id="2.60.40.60:FF:000104">
    <property type="entry name" value="cadherin-23 isoform X1"/>
    <property type="match status" value="1"/>
</dbReference>
<keyword evidence="4" id="KW-0325">Glycoprotein</keyword>
<dbReference type="EMBL" id="LIAE01007639">
    <property type="protein sequence ID" value="PAV77928.1"/>
    <property type="molecule type" value="Genomic_DNA"/>
</dbReference>
<dbReference type="Pfam" id="PF00028">
    <property type="entry name" value="Cadherin"/>
    <property type="match status" value="1"/>
</dbReference>
<proteinExistence type="predicted"/>
<feature type="transmembrane region" description="Helical" evidence="6">
    <location>
        <begin position="507"/>
        <end position="534"/>
    </location>
</feature>
<comment type="subcellular location">
    <subcellularLocation>
        <location evidence="1">Membrane</location>
        <topology evidence="1">Single-pass membrane protein</topology>
    </subcellularLocation>
</comment>
<dbReference type="PANTHER" id="PTHR24028">
    <property type="entry name" value="CADHERIN-87A"/>
    <property type="match status" value="1"/>
</dbReference>
<dbReference type="PANTHER" id="PTHR24028:SF263">
    <property type="entry name" value="CADHERIN-RELATED FAMILY MEMBER 1"/>
    <property type="match status" value="1"/>
</dbReference>
<evidence type="ECO:0000313" key="9">
    <source>
        <dbReference type="Proteomes" id="UP000218231"/>
    </source>
</evidence>
<dbReference type="SUPFAM" id="SSF49313">
    <property type="entry name" value="Cadherin-like"/>
    <property type="match status" value="2"/>
</dbReference>
<dbReference type="InterPro" id="IPR015919">
    <property type="entry name" value="Cadherin-like_sf"/>
</dbReference>
<gene>
    <name evidence="8" type="ORF">WR25_14013</name>
</gene>
<dbReference type="PROSITE" id="PS50268">
    <property type="entry name" value="CADHERIN_2"/>
    <property type="match status" value="2"/>
</dbReference>
<dbReference type="Gene3D" id="2.60.40.60">
    <property type="entry name" value="Cadherins"/>
    <property type="match status" value="3"/>
</dbReference>
<sequence>MCCVFCESSFEKSAFMSYKHRHNTDNLCILGEIIGKLPIEGNVSGSKPELQLRVVKGQEHVTIENGTKQLKLLRPIDRDQGISKFEAIVECKSNNQDADFNQLNISIFMTIKDVNDNAPEFDAPEYQVMINEELPVGTIVFTDFEATDKDQPGPNSFVQYSIVKSEYSHLLDIPDAFKPIVTIKDRIDFEKIKEFSVELEAKDQGEPPKFSRVPLKIIVLDVDDLNPQFSHRYYTAKSIKDSVLVFEPEQISAKDGDQLNAPIGYVLEGEQSDKFSIDENGIVRVKTSPPPLSAVLFVVAFEVNNPERNTTAVINIHLAPTIRFQHQIYSLHLTPETPLGQPLLKLSVFSDKKSPIRYQSSSKVLTINELTGIVSLKAHSTGEDTVNVTATDGHQTAEASILVTFAENVDNKSTKNCQPKIEFLAKAYEMKIGAMPVLGTLKYPNEKRAVYKLLNMNRDFSVDPTSGIVRIQSEAKPQCSVCELIVMGTTDEGEITVARIVVKNPSFVMSVTSALTISILVLLTLIFTIILIIVCRRVHYVWRGQKRTNICWMNGPAAGGSESGITISGGGGTMPSTTSSRYIVNADKDRYETAKSPIPKRAQGAHLVPVTVTTTDGAPTVYF</sequence>
<evidence type="ECO:0000313" key="8">
    <source>
        <dbReference type="EMBL" id="PAV77928.1"/>
    </source>
</evidence>
<evidence type="ECO:0000256" key="3">
    <source>
        <dbReference type="ARBA" id="ARBA00022989"/>
    </source>
</evidence>
<keyword evidence="3 6" id="KW-1133">Transmembrane helix</keyword>
<dbReference type="GO" id="GO:0005509">
    <property type="term" value="F:calcium ion binding"/>
    <property type="evidence" value="ECO:0007669"/>
    <property type="project" value="UniProtKB-UniRule"/>
</dbReference>
<evidence type="ECO:0000256" key="4">
    <source>
        <dbReference type="ARBA" id="ARBA00023180"/>
    </source>
</evidence>
<evidence type="ECO:0000256" key="1">
    <source>
        <dbReference type="ARBA" id="ARBA00004167"/>
    </source>
</evidence>
<name>A0A2A2KVI3_9BILA</name>
<accession>A0A2A2KVI3</accession>
<reference evidence="8 9" key="1">
    <citation type="journal article" date="2017" name="Curr. Biol.">
        <title>Genome architecture and evolution of a unichromosomal asexual nematode.</title>
        <authorList>
            <person name="Fradin H."/>
            <person name="Zegar C."/>
            <person name="Gutwein M."/>
            <person name="Lucas J."/>
            <person name="Kovtun M."/>
            <person name="Corcoran D."/>
            <person name="Baugh L.R."/>
            <person name="Kiontke K."/>
            <person name="Gunsalus K."/>
            <person name="Fitch D.H."/>
            <person name="Piano F."/>
        </authorList>
    </citation>
    <scope>NUCLEOTIDE SEQUENCE [LARGE SCALE GENOMIC DNA]</scope>
    <source>
        <strain evidence="8">PF1309</strain>
    </source>
</reference>
<dbReference type="GO" id="GO:0005886">
    <property type="term" value="C:plasma membrane"/>
    <property type="evidence" value="ECO:0007669"/>
    <property type="project" value="TreeGrafter"/>
</dbReference>
<dbReference type="AlphaFoldDB" id="A0A2A2KVI3"/>
<evidence type="ECO:0000256" key="6">
    <source>
        <dbReference type="SAM" id="Phobius"/>
    </source>
</evidence>
<dbReference type="CDD" id="cd11304">
    <property type="entry name" value="Cadherin_repeat"/>
    <property type="match status" value="2"/>
</dbReference>